<evidence type="ECO:0000313" key="3">
    <source>
        <dbReference type="Proteomes" id="UP000295722"/>
    </source>
</evidence>
<gene>
    <name evidence="2" type="ORF">EYW47_02520</name>
</gene>
<comment type="caution">
    <text evidence="2">The sequence shown here is derived from an EMBL/GenBank/DDBJ whole genome shotgun (WGS) entry which is preliminary data.</text>
</comment>
<dbReference type="AlphaFoldDB" id="A0A4R5MG06"/>
<feature type="transmembrane region" description="Helical" evidence="1">
    <location>
        <begin position="6"/>
        <end position="27"/>
    </location>
</feature>
<protein>
    <submittedName>
        <fullName evidence="2">Uncharacterized protein</fullName>
    </submittedName>
</protein>
<name>A0A4R5MG06_9BURK</name>
<reference evidence="2 3" key="1">
    <citation type="submission" date="2019-03" db="EMBL/GenBank/DDBJ databases">
        <title>Paraburkholderia sp. 4M-K11, isolated from subtropical forest soil.</title>
        <authorList>
            <person name="Gao Z.-H."/>
            <person name="Qiu L.-H."/>
        </authorList>
    </citation>
    <scope>NUCLEOTIDE SEQUENCE [LARGE SCALE GENOMIC DNA]</scope>
    <source>
        <strain evidence="2 3">4M-K11</strain>
    </source>
</reference>
<organism evidence="2 3">
    <name type="scientific">Paraburkholderia silviterrae</name>
    <dbReference type="NCBI Taxonomy" id="2528715"/>
    <lineage>
        <taxon>Bacteria</taxon>
        <taxon>Pseudomonadati</taxon>
        <taxon>Pseudomonadota</taxon>
        <taxon>Betaproteobacteria</taxon>
        <taxon>Burkholderiales</taxon>
        <taxon>Burkholderiaceae</taxon>
        <taxon>Paraburkholderia</taxon>
    </lineage>
</organism>
<keyword evidence="1" id="KW-0812">Transmembrane</keyword>
<sequence length="100" mass="10835">MTYSPVSEIIGIPATGIFVGIVLSWFVRRLQRSVARYEAQEARSRRASPTPNVVYAQPTSLPVDAATRIAMAMKTKNIALRLDGGRYAHAPLASGHVPVS</sequence>
<dbReference type="Proteomes" id="UP000295722">
    <property type="component" value="Unassembled WGS sequence"/>
</dbReference>
<evidence type="ECO:0000256" key="1">
    <source>
        <dbReference type="SAM" id="Phobius"/>
    </source>
</evidence>
<keyword evidence="1" id="KW-0472">Membrane</keyword>
<keyword evidence="1" id="KW-1133">Transmembrane helix</keyword>
<keyword evidence="3" id="KW-1185">Reference proteome</keyword>
<dbReference type="EMBL" id="SMRP01000001">
    <property type="protein sequence ID" value="TDG26241.1"/>
    <property type="molecule type" value="Genomic_DNA"/>
</dbReference>
<proteinExistence type="predicted"/>
<evidence type="ECO:0000313" key="2">
    <source>
        <dbReference type="EMBL" id="TDG26241.1"/>
    </source>
</evidence>
<accession>A0A4R5MG06</accession>
<dbReference type="OrthoDB" id="9894208at2"/>
<dbReference type="RefSeq" id="WP_133193292.1">
    <property type="nucleotide sequence ID" value="NZ_JBHUCW010000001.1"/>
</dbReference>